<dbReference type="PANTHER" id="PTHR11557:SF0">
    <property type="entry name" value="PORPHOBILINOGEN DEAMINASE"/>
    <property type="match status" value="1"/>
</dbReference>
<proteinExistence type="inferred from homology"/>
<organism evidence="10 11">
    <name type="scientific">Popillia japonica</name>
    <name type="common">Japanese beetle</name>
    <dbReference type="NCBI Taxonomy" id="7064"/>
    <lineage>
        <taxon>Eukaryota</taxon>
        <taxon>Metazoa</taxon>
        <taxon>Ecdysozoa</taxon>
        <taxon>Arthropoda</taxon>
        <taxon>Hexapoda</taxon>
        <taxon>Insecta</taxon>
        <taxon>Pterygota</taxon>
        <taxon>Neoptera</taxon>
        <taxon>Endopterygota</taxon>
        <taxon>Coleoptera</taxon>
        <taxon>Polyphaga</taxon>
        <taxon>Scarabaeiformia</taxon>
        <taxon>Scarabaeidae</taxon>
        <taxon>Rutelinae</taxon>
        <taxon>Popillia</taxon>
    </lineage>
</organism>
<feature type="domain" description="Porphobilinogen deaminase N-terminal" evidence="8">
    <location>
        <begin position="8"/>
        <end position="221"/>
    </location>
</feature>
<evidence type="ECO:0000256" key="1">
    <source>
        <dbReference type="ARBA" id="ARBA00001916"/>
    </source>
</evidence>
<dbReference type="NCBIfam" id="TIGR00212">
    <property type="entry name" value="hemC"/>
    <property type="match status" value="1"/>
</dbReference>
<dbReference type="InterPro" id="IPR022418">
    <property type="entry name" value="Porphobilinogen_deaminase_C"/>
</dbReference>
<evidence type="ECO:0000313" key="11">
    <source>
        <dbReference type="Proteomes" id="UP001458880"/>
    </source>
</evidence>
<dbReference type="PANTHER" id="PTHR11557">
    <property type="entry name" value="PORPHOBILINOGEN DEAMINASE"/>
    <property type="match status" value="1"/>
</dbReference>
<evidence type="ECO:0000313" key="10">
    <source>
        <dbReference type="EMBL" id="KAK9718687.1"/>
    </source>
</evidence>
<keyword evidence="5" id="KW-0808">Transferase</keyword>
<dbReference type="Pfam" id="PF01379">
    <property type="entry name" value="Porphobil_deam"/>
    <property type="match status" value="1"/>
</dbReference>
<dbReference type="SUPFAM" id="SSF53850">
    <property type="entry name" value="Periplasmic binding protein-like II"/>
    <property type="match status" value="1"/>
</dbReference>
<dbReference type="InterPro" id="IPR022419">
    <property type="entry name" value="Porphobilin_deaminase_cofac_BS"/>
</dbReference>
<evidence type="ECO:0000259" key="9">
    <source>
        <dbReference type="Pfam" id="PF03900"/>
    </source>
</evidence>
<accession>A0AAW1KJM8</accession>
<reference evidence="10 11" key="1">
    <citation type="journal article" date="2024" name="BMC Genomics">
        <title>De novo assembly and annotation of Popillia japonica's genome with initial clues to its potential as an invasive pest.</title>
        <authorList>
            <person name="Cucini C."/>
            <person name="Boschi S."/>
            <person name="Funari R."/>
            <person name="Cardaioli E."/>
            <person name="Iannotti N."/>
            <person name="Marturano G."/>
            <person name="Paoli F."/>
            <person name="Bruttini M."/>
            <person name="Carapelli A."/>
            <person name="Frati F."/>
            <person name="Nardi F."/>
        </authorList>
    </citation>
    <scope>NUCLEOTIDE SEQUENCE [LARGE SCALE GENOMIC DNA]</scope>
    <source>
        <strain evidence="10">DMR45628</strain>
    </source>
</reference>
<dbReference type="GO" id="GO:0005737">
    <property type="term" value="C:cytoplasm"/>
    <property type="evidence" value="ECO:0007669"/>
    <property type="project" value="TreeGrafter"/>
</dbReference>
<dbReference type="HAMAP" id="MF_00260">
    <property type="entry name" value="Porphobil_deam"/>
    <property type="match status" value="1"/>
</dbReference>
<dbReference type="EC" id="2.5.1.61" evidence="4"/>
<comment type="similarity">
    <text evidence="3">Belongs to the HMBS family.</text>
</comment>
<dbReference type="EMBL" id="JASPKY010000226">
    <property type="protein sequence ID" value="KAK9718687.1"/>
    <property type="molecule type" value="Genomic_DNA"/>
</dbReference>
<dbReference type="GO" id="GO:0006783">
    <property type="term" value="P:heme biosynthetic process"/>
    <property type="evidence" value="ECO:0007669"/>
    <property type="project" value="TreeGrafter"/>
</dbReference>
<evidence type="ECO:0000256" key="6">
    <source>
        <dbReference type="ARBA" id="ARBA00023244"/>
    </source>
</evidence>
<keyword evidence="11" id="KW-1185">Reference proteome</keyword>
<dbReference type="PRINTS" id="PR00151">
    <property type="entry name" value="PORPHBDMNASE"/>
</dbReference>
<dbReference type="Pfam" id="PF03900">
    <property type="entry name" value="Porphobil_deamC"/>
    <property type="match status" value="1"/>
</dbReference>
<sequence length="467" mass="51939">MSESNGVIRVGSRKSELALIQTNHVIKLLQNIHPEKKFEIITMNTMGDKVLDIALPKIGEKSLFTKELEAALATGGVDFVVHSLKDLPTCLPENMAIGVVLEREDPRDALVLHEKYKTYSLESLPKNSTIGTSSLRRAAQLHRYYPHLHVDNIRGNLNTRLKKLDELNKYQAIVLATAGLQRMGWTRSYRKIIDEEELLSIYAVGQGAIAVECREKDEKIIDILKPLYDIQTAIQIVAERTFLKTLGGGCSAPVAVKTNLLNVKGVKHKLKMTGAVWSLDGKDELKEMNECELEIVMNKCSVCPYKNCSSNGKDNDIECLQTCSKQNNKIIIENEAEESGNHSSQPPNKKIKLDDETCPINLPIGADFMGKCPYLESKDVDGAAVIDVNINEANKCPFRQHGSIIFEAEVKCDKNSKDLFCGLVPHPDVSLDVFVEAEKLGRDLANRLIENGAKDIMTKAQNIIKNC</sequence>
<dbReference type="InterPro" id="IPR022417">
    <property type="entry name" value="Porphobilin_deaminase_N"/>
</dbReference>
<evidence type="ECO:0000256" key="7">
    <source>
        <dbReference type="ARBA" id="ARBA00033064"/>
    </source>
</evidence>
<evidence type="ECO:0000256" key="4">
    <source>
        <dbReference type="ARBA" id="ARBA00012655"/>
    </source>
</evidence>
<evidence type="ECO:0000256" key="3">
    <source>
        <dbReference type="ARBA" id="ARBA00005638"/>
    </source>
</evidence>
<dbReference type="PROSITE" id="PS00533">
    <property type="entry name" value="PORPHOBILINOGEN_DEAM"/>
    <property type="match status" value="1"/>
</dbReference>
<dbReference type="CDD" id="cd13645">
    <property type="entry name" value="PBP2_HuPBGD_like"/>
    <property type="match status" value="1"/>
</dbReference>
<dbReference type="InterPro" id="IPR000860">
    <property type="entry name" value="HemC"/>
</dbReference>
<evidence type="ECO:0000256" key="5">
    <source>
        <dbReference type="ARBA" id="ARBA00022679"/>
    </source>
</evidence>
<feature type="domain" description="Porphobilinogen deaminase C-terminal" evidence="9">
    <location>
        <begin position="234"/>
        <end position="289"/>
    </location>
</feature>
<evidence type="ECO:0000259" key="8">
    <source>
        <dbReference type="Pfam" id="PF01379"/>
    </source>
</evidence>
<dbReference type="AlphaFoldDB" id="A0AAW1KJM8"/>
<dbReference type="InterPro" id="IPR036803">
    <property type="entry name" value="Porphobilinogen_deaminase_C_sf"/>
</dbReference>
<comment type="pathway">
    <text evidence="2">Porphyrin-containing compound metabolism; protoporphyrin-IX biosynthesis; coproporphyrinogen-III from 5-aminolevulinate: step 2/4.</text>
</comment>
<gene>
    <name evidence="10" type="ORF">QE152_g23078</name>
</gene>
<name>A0AAW1KJM8_POPJA</name>
<protein>
    <recommendedName>
        <fullName evidence="4">hydroxymethylbilane synthase</fullName>
        <ecNumber evidence="4">2.5.1.61</ecNumber>
    </recommendedName>
    <alternativeName>
        <fullName evidence="7">Hydroxymethylbilane synthase</fullName>
    </alternativeName>
</protein>
<evidence type="ECO:0000256" key="2">
    <source>
        <dbReference type="ARBA" id="ARBA00004735"/>
    </source>
</evidence>
<keyword evidence="6" id="KW-0627">Porphyrin biosynthesis</keyword>
<dbReference type="GO" id="GO:0004418">
    <property type="term" value="F:hydroxymethylbilane synthase activity"/>
    <property type="evidence" value="ECO:0007669"/>
    <property type="project" value="UniProtKB-EC"/>
</dbReference>
<dbReference type="FunFam" id="3.40.190.10:FF:000260">
    <property type="entry name" value="Porphobilinogen deaminase"/>
    <property type="match status" value="1"/>
</dbReference>
<comment type="caution">
    <text evidence="10">The sequence shown here is derived from an EMBL/GenBank/DDBJ whole genome shotgun (WGS) entry which is preliminary data.</text>
</comment>
<dbReference type="SUPFAM" id="SSF54782">
    <property type="entry name" value="Porphobilinogen deaminase (hydroxymethylbilane synthase), C-terminal domain"/>
    <property type="match status" value="1"/>
</dbReference>
<dbReference type="Gene3D" id="3.30.160.40">
    <property type="entry name" value="Porphobilinogen deaminase, C-terminal domain"/>
    <property type="match status" value="1"/>
</dbReference>
<comment type="cofactor">
    <cofactor evidence="1">
        <name>dipyrromethane</name>
        <dbReference type="ChEBI" id="CHEBI:60342"/>
    </cofactor>
</comment>
<dbReference type="Proteomes" id="UP001458880">
    <property type="component" value="Unassembled WGS sequence"/>
</dbReference>
<dbReference type="Gene3D" id="3.40.190.10">
    <property type="entry name" value="Periplasmic binding protein-like II"/>
    <property type="match status" value="2"/>
</dbReference>
<dbReference type="FunFam" id="3.40.190.10:FF:000005">
    <property type="entry name" value="Porphobilinogen deaminase"/>
    <property type="match status" value="1"/>
</dbReference>